<evidence type="ECO:0000313" key="4">
    <source>
        <dbReference type="EMBL" id="SCY37337.1"/>
    </source>
</evidence>
<keyword evidence="1" id="KW-0812">Transmembrane</keyword>
<reference evidence="4 5" key="1">
    <citation type="submission" date="2016-10" db="EMBL/GenBank/DDBJ databases">
        <authorList>
            <person name="de Groot N.N."/>
        </authorList>
    </citation>
    <scope>NUCLEOTIDE SEQUENCE [LARGE SCALE GENOMIC DNA]</scope>
    <source>
        <strain evidence="4 5">CGMCC 1.7031</strain>
    </source>
</reference>
<sequence>MNQAVVAGIVWNFVFSGLLIYFLVSMLIFAQSRRRTFLYYGLYNFFLFLYMLRLNPYISSELARDLREHWFGSFFWYVQVVYNSFMFFFYLEFLSFKNHFPKAYRAIVTYLRAMLVLSTVLWVGAMVAGEVNLFVRFFNFVFIPTITFFAVYALYYVARIPGKFRYFVIAGLASYQLLAYVALYKSMYPTHHTDYPILYFYVGIIIESIIFMLGLGYQIRELYVEKINSQERLMAEQAEKHELERHYQQELEASLKTHIAALKKELKGNEEQRVRALSVAFESELSGLKLDALRSQMNPHFIFNAINSIKAYLIENDKEKAVFYLSKFALLIRKILETSRTNSIALAEELEIIKVYLSIESIRYRHEIKTDLPELDAVSAQIQLPGLILQPFIENALWHGLMLKEGEKTLSVSVYQEDGVYKLSVTDNGIGRERAAEKAAQKPYQSESFGVKLAAERLNHFNAKNGTAYSFAFEDLYDDAAAAAGTRVVFCFDRSLTSTQSP</sequence>
<feature type="transmembrane region" description="Helical" evidence="1">
    <location>
        <begin position="164"/>
        <end position="184"/>
    </location>
</feature>
<dbReference type="OrthoDB" id="9809670at2"/>
<feature type="transmembrane region" description="Helical" evidence="1">
    <location>
        <begin position="137"/>
        <end position="157"/>
    </location>
</feature>
<keyword evidence="1" id="KW-1133">Transmembrane helix</keyword>
<feature type="domain" description="7TM-DISM receptor extracellular" evidence="3">
    <location>
        <begin position="10"/>
        <end position="217"/>
    </location>
</feature>
<dbReference type="EMBL" id="FMVF01000005">
    <property type="protein sequence ID" value="SCY37337.1"/>
    <property type="molecule type" value="Genomic_DNA"/>
</dbReference>
<keyword evidence="1" id="KW-0472">Membrane</keyword>
<feature type="transmembrane region" description="Helical" evidence="1">
    <location>
        <begin position="37"/>
        <end position="54"/>
    </location>
</feature>
<dbReference type="InterPro" id="IPR010559">
    <property type="entry name" value="Sig_transdc_His_kin_internal"/>
</dbReference>
<evidence type="ECO:0000259" key="3">
    <source>
        <dbReference type="Pfam" id="PF07695"/>
    </source>
</evidence>
<evidence type="ECO:0000313" key="5">
    <source>
        <dbReference type="Proteomes" id="UP000199354"/>
    </source>
</evidence>
<dbReference type="SUPFAM" id="SSF55874">
    <property type="entry name" value="ATPase domain of HSP90 chaperone/DNA topoisomerase II/histidine kinase"/>
    <property type="match status" value="1"/>
</dbReference>
<dbReference type="STRING" id="490189.SAMN02927903_01262"/>
<evidence type="ECO:0000256" key="1">
    <source>
        <dbReference type="SAM" id="Phobius"/>
    </source>
</evidence>
<dbReference type="Gene3D" id="3.30.565.10">
    <property type="entry name" value="Histidine kinase-like ATPase, C-terminal domain"/>
    <property type="match status" value="1"/>
</dbReference>
<feature type="transmembrane region" description="Helical" evidence="1">
    <location>
        <begin position="6"/>
        <end position="30"/>
    </location>
</feature>
<proteinExistence type="predicted"/>
<dbReference type="GO" id="GO:0000155">
    <property type="term" value="F:phosphorelay sensor kinase activity"/>
    <property type="evidence" value="ECO:0007669"/>
    <property type="project" value="InterPro"/>
</dbReference>
<dbReference type="Proteomes" id="UP000199354">
    <property type="component" value="Unassembled WGS sequence"/>
</dbReference>
<feature type="transmembrane region" description="Helical" evidence="1">
    <location>
        <begin position="74"/>
        <end position="91"/>
    </location>
</feature>
<dbReference type="InterPro" id="IPR011623">
    <property type="entry name" value="7TMR_DISM_rcpt_extracell_dom1"/>
</dbReference>
<feature type="transmembrane region" description="Helical" evidence="1">
    <location>
        <begin position="103"/>
        <end position="125"/>
    </location>
</feature>
<dbReference type="InterPro" id="IPR036890">
    <property type="entry name" value="HATPase_C_sf"/>
</dbReference>
<dbReference type="Pfam" id="PF07695">
    <property type="entry name" value="7TMR-DISM_7TM"/>
    <property type="match status" value="1"/>
</dbReference>
<dbReference type="Pfam" id="PF06580">
    <property type="entry name" value="His_kinase"/>
    <property type="match status" value="1"/>
</dbReference>
<name>A0A1G5FDU5_9FLAO</name>
<keyword evidence="5" id="KW-1185">Reference proteome</keyword>
<protein>
    <submittedName>
        <fullName evidence="4">7TM diverse intracellular signalling</fullName>
    </submittedName>
</protein>
<evidence type="ECO:0000259" key="2">
    <source>
        <dbReference type="Pfam" id="PF06580"/>
    </source>
</evidence>
<feature type="domain" description="Signal transduction histidine kinase internal region" evidence="2">
    <location>
        <begin position="289"/>
        <end position="367"/>
    </location>
</feature>
<dbReference type="PANTHER" id="PTHR34220:SF7">
    <property type="entry name" value="SENSOR HISTIDINE KINASE YPDA"/>
    <property type="match status" value="1"/>
</dbReference>
<feature type="transmembrane region" description="Helical" evidence="1">
    <location>
        <begin position="196"/>
        <end position="217"/>
    </location>
</feature>
<dbReference type="GO" id="GO:0016020">
    <property type="term" value="C:membrane"/>
    <property type="evidence" value="ECO:0007669"/>
    <property type="project" value="InterPro"/>
</dbReference>
<dbReference type="InterPro" id="IPR050640">
    <property type="entry name" value="Bact_2-comp_sensor_kinase"/>
</dbReference>
<gene>
    <name evidence="4" type="ORF">SAMN02927903_01262</name>
</gene>
<accession>A0A1G5FDU5</accession>
<dbReference type="AlphaFoldDB" id="A0A1G5FDU5"/>
<organism evidence="4 5">
    <name type="scientific">Flavobacterium caeni</name>
    <dbReference type="NCBI Taxonomy" id="490189"/>
    <lineage>
        <taxon>Bacteria</taxon>
        <taxon>Pseudomonadati</taxon>
        <taxon>Bacteroidota</taxon>
        <taxon>Flavobacteriia</taxon>
        <taxon>Flavobacteriales</taxon>
        <taxon>Flavobacteriaceae</taxon>
        <taxon>Flavobacterium</taxon>
    </lineage>
</organism>
<dbReference type="RefSeq" id="WP_091141453.1">
    <property type="nucleotide sequence ID" value="NZ_FMVF01000005.1"/>
</dbReference>
<dbReference type="PANTHER" id="PTHR34220">
    <property type="entry name" value="SENSOR HISTIDINE KINASE YPDA"/>
    <property type="match status" value="1"/>
</dbReference>